<evidence type="ECO:0000256" key="8">
    <source>
        <dbReference type="RuleBase" id="RU000320"/>
    </source>
</evidence>
<evidence type="ECO:0000259" key="9">
    <source>
        <dbReference type="Pfam" id="PF00361"/>
    </source>
</evidence>
<feature type="transmembrane region" description="Helical" evidence="7">
    <location>
        <begin position="372"/>
        <end position="391"/>
    </location>
</feature>
<feature type="transmembrane region" description="Helical" evidence="7">
    <location>
        <begin position="36"/>
        <end position="56"/>
    </location>
</feature>
<organism evidence="11 12">
    <name type="scientific">Bremerella volcania</name>
    <dbReference type="NCBI Taxonomy" id="2527984"/>
    <lineage>
        <taxon>Bacteria</taxon>
        <taxon>Pseudomonadati</taxon>
        <taxon>Planctomycetota</taxon>
        <taxon>Planctomycetia</taxon>
        <taxon>Pirellulales</taxon>
        <taxon>Pirellulaceae</taxon>
        <taxon>Bremerella</taxon>
    </lineage>
</organism>
<feature type="transmembrane region" description="Helical" evidence="7">
    <location>
        <begin position="77"/>
        <end position="98"/>
    </location>
</feature>
<evidence type="ECO:0000256" key="5">
    <source>
        <dbReference type="ARBA" id="ARBA00022989"/>
    </source>
</evidence>
<dbReference type="Pfam" id="PF00662">
    <property type="entry name" value="Proton_antipo_N"/>
    <property type="match status" value="1"/>
</dbReference>
<comment type="subcellular location">
    <subcellularLocation>
        <location evidence="7">Cell membrane</location>
        <topology evidence="7">Multi-pass membrane protein</topology>
    </subcellularLocation>
    <subcellularLocation>
        <location evidence="1">Endomembrane system</location>
        <topology evidence="1">Multi-pass membrane protein</topology>
    </subcellularLocation>
    <subcellularLocation>
        <location evidence="8">Membrane</location>
        <topology evidence="8">Multi-pass membrane protein</topology>
    </subcellularLocation>
</comment>
<dbReference type="GO" id="GO:0042773">
    <property type="term" value="P:ATP synthesis coupled electron transport"/>
    <property type="evidence" value="ECO:0007669"/>
    <property type="project" value="InterPro"/>
</dbReference>
<accession>A0A518C3E6</accession>
<comment type="subunit">
    <text evidence="7">Forms a complex with DabA.</text>
</comment>
<dbReference type="PANTHER" id="PTHR42829:SF1">
    <property type="entry name" value="INORGANIC CARBON TRANSPORTER SUBUNIT DABB-RELATED"/>
    <property type="match status" value="1"/>
</dbReference>
<protein>
    <recommendedName>
        <fullName evidence="7">Probable inorganic carbon transporter subunit DabB</fullName>
    </recommendedName>
</protein>
<keyword evidence="2 7" id="KW-0813">Transport</keyword>
<dbReference type="GO" id="GO:0015990">
    <property type="term" value="P:electron transport coupled proton transport"/>
    <property type="evidence" value="ECO:0007669"/>
    <property type="project" value="TreeGrafter"/>
</dbReference>
<dbReference type="AlphaFoldDB" id="A0A518C3E6"/>
<dbReference type="GO" id="GO:0008137">
    <property type="term" value="F:NADH dehydrogenase (ubiquinone) activity"/>
    <property type="evidence" value="ECO:0007669"/>
    <property type="project" value="InterPro"/>
</dbReference>
<evidence type="ECO:0000256" key="4">
    <source>
        <dbReference type="ARBA" id="ARBA00022692"/>
    </source>
</evidence>
<evidence type="ECO:0000259" key="10">
    <source>
        <dbReference type="Pfam" id="PF00662"/>
    </source>
</evidence>
<dbReference type="Pfam" id="PF00361">
    <property type="entry name" value="Proton_antipo_M"/>
    <property type="match status" value="1"/>
</dbReference>
<dbReference type="OrthoDB" id="9807568at2"/>
<keyword evidence="4 7" id="KW-0812">Transmembrane</keyword>
<keyword evidence="12" id="KW-1185">Reference proteome</keyword>
<evidence type="ECO:0000313" key="12">
    <source>
        <dbReference type="Proteomes" id="UP000318626"/>
    </source>
</evidence>
<keyword evidence="6 7" id="KW-0472">Membrane</keyword>
<keyword evidence="5 7" id="KW-1133">Transmembrane helix</keyword>
<dbReference type="Proteomes" id="UP000318626">
    <property type="component" value="Chromosome"/>
</dbReference>
<dbReference type="PRINTS" id="PR01434">
    <property type="entry name" value="NADHDHGNASE5"/>
</dbReference>
<feature type="transmembrane region" description="Helical" evidence="7">
    <location>
        <begin position="319"/>
        <end position="341"/>
    </location>
</feature>
<comment type="similarity">
    <text evidence="7">Belongs to the inorganic carbon transporter (TC 9.A.2) DabB family.</text>
</comment>
<evidence type="ECO:0000256" key="7">
    <source>
        <dbReference type="HAMAP-Rule" id="MF_00862"/>
    </source>
</evidence>
<dbReference type="EMBL" id="CP036289">
    <property type="protein sequence ID" value="QDU73714.1"/>
    <property type="molecule type" value="Genomic_DNA"/>
</dbReference>
<reference evidence="12" key="1">
    <citation type="submission" date="2019-02" db="EMBL/GenBank/DDBJ databases">
        <title>Deep-cultivation of Planctomycetes and their phenomic and genomic characterization uncovers novel biology.</title>
        <authorList>
            <person name="Wiegand S."/>
            <person name="Jogler M."/>
            <person name="Boedeker C."/>
            <person name="Pinto D."/>
            <person name="Vollmers J."/>
            <person name="Rivas-Marin E."/>
            <person name="Kohn T."/>
            <person name="Peeters S.H."/>
            <person name="Heuer A."/>
            <person name="Rast P."/>
            <person name="Oberbeckmann S."/>
            <person name="Bunk B."/>
            <person name="Jeske O."/>
            <person name="Meyerdierks A."/>
            <person name="Storesund J.E."/>
            <person name="Kallscheuer N."/>
            <person name="Luecker S."/>
            <person name="Lage O.M."/>
            <person name="Pohl T."/>
            <person name="Merkel B.J."/>
            <person name="Hornburger P."/>
            <person name="Mueller R.-W."/>
            <person name="Bruemmer F."/>
            <person name="Labrenz M."/>
            <person name="Spormann A.M."/>
            <person name="Op den Camp H."/>
            <person name="Overmann J."/>
            <person name="Amann R."/>
            <person name="Jetten M.S.M."/>
            <person name="Mascher T."/>
            <person name="Medema M.H."/>
            <person name="Devos D.P."/>
            <person name="Kaster A.-K."/>
            <person name="Ovreas L."/>
            <person name="Rohde M."/>
            <person name="Galperin M.Y."/>
            <person name="Jogler C."/>
        </authorList>
    </citation>
    <scope>NUCLEOTIDE SEQUENCE [LARGE SCALE GENOMIC DNA]</scope>
    <source>
        <strain evidence="12">Pan97</strain>
    </source>
</reference>
<dbReference type="KEGG" id="bvo:Pan97_07130"/>
<dbReference type="GO" id="GO:0003954">
    <property type="term" value="F:NADH dehydrogenase activity"/>
    <property type="evidence" value="ECO:0007669"/>
    <property type="project" value="TreeGrafter"/>
</dbReference>
<feature type="transmembrane region" description="Helical" evidence="7">
    <location>
        <begin position="428"/>
        <end position="445"/>
    </location>
</feature>
<dbReference type="PANTHER" id="PTHR42829">
    <property type="entry name" value="NADH-UBIQUINONE OXIDOREDUCTASE CHAIN 5"/>
    <property type="match status" value="1"/>
</dbReference>
<dbReference type="GO" id="GO:0012505">
    <property type="term" value="C:endomembrane system"/>
    <property type="evidence" value="ECO:0007669"/>
    <property type="project" value="UniProtKB-SubCell"/>
</dbReference>
<feature type="transmembrane region" description="Helical" evidence="7">
    <location>
        <begin position="170"/>
        <end position="191"/>
    </location>
</feature>
<feature type="transmembrane region" description="Helical" evidence="7">
    <location>
        <begin position="118"/>
        <end position="149"/>
    </location>
</feature>
<evidence type="ECO:0000256" key="2">
    <source>
        <dbReference type="ARBA" id="ARBA00022448"/>
    </source>
</evidence>
<evidence type="ECO:0000256" key="6">
    <source>
        <dbReference type="ARBA" id="ARBA00023136"/>
    </source>
</evidence>
<evidence type="ECO:0000256" key="3">
    <source>
        <dbReference type="ARBA" id="ARBA00022475"/>
    </source>
</evidence>
<comment type="function">
    <text evidence="7">Part of an energy-coupled inorganic carbon pump.</text>
</comment>
<dbReference type="RefSeq" id="WP_144970753.1">
    <property type="nucleotide sequence ID" value="NZ_CP036289.1"/>
</dbReference>
<dbReference type="InterPro" id="IPR046396">
    <property type="entry name" value="Transporter_DabB"/>
</dbReference>
<gene>
    <name evidence="11" type="primary">mrpA</name>
    <name evidence="7" type="synonym">dabB</name>
    <name evidence="11" type="ORF">Pan97_07130</name>
</gene>
<dbReference type="GO" id="GO:0005886">
    <property type="term" value="C:plasma membrane"/>
    <property type="evidence" value="ECO:0007669"/>
    <property type="project" value="UniProtKB-SubCell"/>
</dbReference>
<proteinExistence type="inferred from homology"/>
<feature type="transmembrane region" description="Helical" evidence="7">
    <location>
        <begin position="465"/>
        <end position="486"/>
    </location>
</feature>
<evidence type="ECO:0000256" key="1">
    <source>
        <dbReference type="ARBA" id="ARBA00004127"/>
    </source>
</evidence>
<feature type="transmembrane region" description="Helical" evidence="7">
    <location>
        <begin position="279"/>
        <end position="299"/>
    </location>
</feature>
<sequence length="531" mass="58097">MLDTAMLLLVAPLCLVLAMTFPTSWANRYPQQVRRFACFAVVTVAVFYLLASLMLLKVESISTSISLSQSSRLWTLSVFYDPLSAMMTLLIAYVAWIITRFSVRYLDGDSNEGRYYKWLMVCLGAILGLVVSGNLIQMFGFWILTSLALHQLLIHYSNRPWAIWTARKKFLISRLGDVFLAAAIYLTLQIWGTVEIEMLFANVHATESLGIYDPRVTIVCLLFVLSALTKSAQFPFHTWLPDTLETPTPVSALMHAGIINAGGFLLIRLYPIIGQSATALSLCLLVGGVTCLLGGLIMMTQSSIKKKLAYSTMSQMGFMMMQCGLGAFSVAFLHIIFHSLYKSHAFLRSGSAVANHSIGNPEGQIAFTQNGWAMVLGTAASFGLLAGSGWLLGIDVVKPDGRLLLGLILALSLSQILVEVIRTRSTKTVLIGLSVVLLLVGIYLFSHEAMHRLAFEAYAGEMPAFGSAMWVVVGIVSLGFVCLAAFQIARVKFGNSPFVQAAYVHALNGFYLDIAARRVTALLWGRSAPTP</sequence>
<feature type="transmembrane region" description="Helical" evidence="7">
    <location>
        <begin position="249"/>
        <end position="267"/>
    </location>
</feature>
<feature type="domain" description="NADH:quinone oxidoreductase/Mrp antiporter transmembrane" evidence="9">
    <location>
        <begin position="132"/>
        <end position="355"/>
    </location>
</feature>
<feature type="transmembrane region" description="Helical" evidence="7">
    <location>
        <begin position="403"/>
        <end position="421"/>
    </location>
</feature>
<dbReference type="InterPro" id="IPR001750">
    <property type="entry name" value="ND/Mrp_TM"/>
</dbReference>
<dbReference type="InterPro" id="IPR003945">
    <property type="entry name" value="NU5C-like"/>
</dbReference>
<evidence type="ECO:0000313" key="11">
    <source>
        <dbReference type="EMBL" id="QDU73714.1"/>
    </source>
</evidence>
<keyword evidence="3 7" id="KW-1003">Cell membrane</keyword>
<dbReference type="InterPro" id="IPR001516">
    <property type="entry name" value="Proton_antipo_N"/>
</dbReference>
<feature type="domain" description="NADH-Ubiquinone oxidoreductase (complex I) chain 5 N-terminal" evidence="10">
    <location>
        <begin position="76"/>
        <end position="116"/>
    </location>
</feature>
<dbReference type="HAMAP" id="MF_00862">
    <property type="entry name" value="DabB"/>
    <property type="match status" value="1"/>
</dbReference>
<name>A0A518C3E6_9BACT</name>